<dbReference type="Proteomes" id="UP000198372">
    <property type="component" value="Unassembled WGS sequence"/>
</dbReference>
<gene>
    <name evidence="7" type="ORF">BQ2448_3061</name>
</gene>
<proteinExistence type="predicted"/>
<feature type="transmembrane region" description="Helical" evidence="6">
    <location>
        <begin position="210"/>
        <end position="228"/>
    </location>
</feature>
<dbReference type="GO" id="GO:0016020">
    <property type="term" value="C:membrane"/>
    <property type="evidence" value="ECO:0007669"/>
    <property type="project" value="UniProtKB-SubCell"/>
</dbReference>
<dbReference type="InterPro" id="IPR040254">
    <property type="entry name" value="Ecm3-like"/>
</dbReference>
<evidence type="ECO:0000256" key="4">
    <source>
        <dbReference type="ARBA" id="ARBA00023136"/>
    </source>
</evidence>
<evidence type="ECO:0000313" key="8">
    <source>
        <dbReference type="Proteomes" id="UP000198372"/>
    </source>
</evidence>
<dbReference type="Pfam" id="PF03547">
    <property type="entry name" value="Mem_trans"/>
    <property type="match status" value="1"/>
</dbReference>
<keyword evidence="8" id="KW-1185">Reference proteome</keyword>
<feature type="transmembrane region" description="Helical" evidence="6">
    <location>
        <begin position="141"/>
        <end position="165"/>
    </location>
</feature>
<reference evidence="8" key="1">
    <citation type="submission" date="2016-09" db="EMBL/GenBank/DDBJ databases">
        <authorList>
            <person name="Jeantristanb JTB J.-T."/>
            <person name="Ricardo R."/>
        </authorList>
    </citation>
    <scope>NUCLEOTIDE SEQUENCE [LARGE SCALE GENOMIC DNA]</scope>
</reference>
<sequence length="618" mass="67709">MMGHGCGCIEAPSAVYPRLRAGGMSRRPLSRRASPGLESNANDFDQYFEFWSLPNHADVLLFFRYSESTTPTINVLIWLAVKPIIKLALPSAAGYCLSRSGLFPVAGSRAASHIILNVTLPALMFAKIVPSFTSENVQAIGPIFLVGLVYMGFSFLMGFIILQLFPSPKNFRYGILAAAAWSNWGDLPTSVVQTVCLSAPFAGQADADLAIAYVAIFILIFYITLFPMRGTWFIQADYTRVKHSSEDEEEGVGATTGGWAGTREKVIRLIHRRGDARSTKVEAETTQATEEGKPLATERTVDPTRQMASFSELRRQTTSRSIDSHSIRELASTAQAAAVDDTSEHNRKWSFGRAQLQAAQNERERLKTIMASPAQSVYGDDTVLSESDGHVRHTNGGASFEKVSPSVEHESPSDVRQDGKWVHFCKELRSFVASCITPPTISLVFALVCALVKPVKALFVVTSYPFHPTAPDGLPPLAIILDTAVFLGNASVPLGLIVLGSALQRMRLPRPISRLPFASITALAVAKLVILPIFGFFFVQALVRRTRLVRQDQVVLRFVLTYFSVVPAATTQVALTQIFAPEDGESNSDVLASYLIVQYIIFVFSSVILTAFTLNEIF</sequence>
<feature type="transmembrane region" description="Helical" evidence="6">
    <location>
        <begin position="559"/>
        <end position="579"/>
    </location>
</feature>
<protein>
    <submittedName>
        <fullName evidence="7">BQ2448_3061 protein</fullName>
    </submittedName>
</protein>
<organism evidence="7 8">
    <name type="scientific">Microbotryum intermedium</name>
    <dbReference type="NCBI Taxonomy" id="269621"/>
    <lineage>
        <taxon>Eukaryota</taxon>
        <taxon>Fungi</taxon>
        <taxon>Dikarya</taxon>
        <taxon>Basidiomycota</taxon>
        <taxon>Pucciniomycotina</taxon>
        <taxon>Microbotryomycetes</taxon>
        <taxon>Microbotryales</taxon>
        <taxon>Microbotryaceae</taxon>
        <taxon>Microbotryum</taxon>
    </lineage>
</organism>
<feature type="transmembrane region" description="Helical" evidence="6">
    <location>
        <begin position="430"/>
        <end position="453"/>
    </location>
</feature>
<evidence type="ECO:0000313" key="7">
    <source>
        <dbReference type="EMBL" id="SCV71473.1"/>
    </source>
</evidence>
<dbReference type="EMBL" id="FMSP01000007">
    <property type="protein sequence ID" value="SCV71473.1"/>
    <property type="molecule type" value="Genomic_DNA"/>
</dbReference>
<keyword evidence="4 6" id="KW-0472">Membrane</keyword>
<dbReference type="InterPro" id="IPR004776">
    <property type="entry name" value="Mem_transp_PIN-like"/>
</dbReference>
<dbReference type="GO" id="GO:0055085">
    <property type="term" value="P:transmembrane transport"/>
    <property type="evidence" value="ECO:0007669"/>
    <property type="project" value="InterPro"/>
</dbReference>
<dbReference type="AlphaFoldDB" id="A0A238FHJ1"/>
<accession>A0A238FHJ1</accession>
<dbReference type="OrthoDB" id="435607at2759"/>
<keyword evidence="3 6" id="KW-1133">Transmembrane helix</keyword>
<feature type="transmembrane region" description="Helical" evidence="6">
    <location>
        <begin position="591"/>
        <end position="614"/>
    </location>
</feature>
<evidence type="ECO:0000256" key="5">
    <source>
        <dbReference type="SAM" id="MobiDB-lite"/>
    </source>
</evidence>
<comment type="subcellular location">
    <subcellularLocation>
        <location evidence="1">Membrane</location>
        <topology evidence="1">Multi-pass membrane protein</topology>
    </subcellularLocation>
</comment>
<feature type="transmembrane region" description="Helical" evidence="6">
    <location>
        <begin position="110"/>
        <end position="129"/>
    </location>
</feature>
<dbReference type="PANTHER" id="PTHR31274:SF1">
    <property type="entry name" value="AGL149CP"/>
    <property type="match status" value="1"/>
</dbReference>
<feature type="transmembrane region" description="Helical" evidence="6">
    <location>
        <begin position="515"/>
        <end position="539"/>
    </location>
</feature>
<dbReference type="PANTHER" id="PTHR31274">
    <property type="entry name" value="PROTEIN ECM3"/>
    <property type="match status" value="1"/>
</dbReference>
<dbReference type="STRING" id="269621.A0A238FHJ1"/>
<feature type="region of interest" description="Disordered" evidence="5">
    <location>
        <begin position="394"/>
        <end position="414"/>
    </location>
</feature>
<evidence type="ECO:0000256" key="6">
    <source>
        <dbReference type="SAM" id="Phobius"/>
    </source>
</evidence>
<evidence type="ECO:0000256" key="1">
    <source>
        <dbReference type="ARBA" id="ARBA00004141"/>
    </source>
</evidence>
<evidence type="ECO:0000256" key="2">
    <source>
        <dbReference type="ARBA" id="ARBA00022692"/>
    </source>
</evidence>
<name>A0A238FHJ1_9BASI</name>
<evidence type="ECO:0000256" key="3">
    <source>
        <dbReference type="ARBA" id="ARBA00022989"/>
    </source>
</evidence>
<keyword evidence="2 6" id="KW-0812">Transmembrane</keyword>